<dbReference type="EMBL" id="FTMD01000011">
    <property type="protein sequence ID" value="SIR23360.1"/>
    <property type="molecule type" value="Genomic_DNA"/>
</dbReference>
<evidence type="ECO:0000313" key="2">
    <source>
        <dbReference type="EMBL" id="SIR23360.1"/>
    </source>
</evidence>
<dbReference type="Proteomes" id="UP000186819">
    <property type="component" value="Unassembled WGS sequence"/>
</dbReference>
<accession>A0A1N6Z927</accession>
<keyword evidence="3" id="KW-1185">Reference proteome</keyword>
<organism evidence="2 3">
    <name type="scientific">Aromatoleum tolulyticum</name>
    <dbReference type="NCBI Taxonomy" id="34027"/>
    <lineage>
        <taxon>Bacteria</taxon>
        <taxon>Pseudomonadati</taxon>
        <taxon>Pseudomonadota</taxon>
        <taxon>Betaproteobacteria</taxon>
        <taxon>Rhodocyclales</taxon>
        <taxon>Rhodocyclaceae</taxon>
        <taxon>Aromatoleum</taxon>
    </lineage>
</organism>
<dbReference type="GO" id="GO:0007165">
    <property type="term" value="P:signal transduction"/>
    <property type="evidence" value="ECO:0007669"/>
    <property type="project" value="InterPro"/>
</dbReference>
<dbReference type="Gene3D" id="2.40.50.180">
    <property type="entry name" value="CheA-289, Domain 4"/>
    <property type="match status" value="1"/>
</dbReference>
<dbReference type="RefSeq" id="WP_076603268.1">
    <property type="nucleotide sequence ID" value="NZ_FTMD01000011.1"/>
</dbReference>
<dbReference type="GO" id="GO:0006935">
    <property type="term" value="P:chemotaxis"/>
    <property type="evidence" value="ECO:0007669"/>
    <property type="project" value="InterPro"/>
</dbReference>
<name>A0A1N6Z927_9RHOO</name>
<sequence length="171" mass="18834">MTKRLSLREFQEDLVRRFAEAQSGNRRALLGVRAGRENWLINLTDSGEILPAPPLAPVPLTHEWFRGVANVRGTLFSVVDLSAFHNGPLTVPGGPARLLLVGARHGTNCALLISNALGLRNPDDFRADPDGGGDERPWVAERLVDAREQHWLRLDVPTLLAHRGFLQAGLE</sequence>
<dbReference type="SUPFAM" id="SSF50341">
    <property type="entry name" value="CheW-like"/>
    <property type="match status" value="1"/>
</dbReference>
<dbReference type="InterPro" id="IPR002545">
    <property type="entry name" value="CheW-lke_dom"/>
</dbReference>
<evidence type="ECO:0000313" key="3">
    <source>
        <dbReference type="Proteomes" id="UP000186819"/>
    </source>
</evidence>
<reference evidence="3" key="1">
    <citation type="submission" date="2017-01" db="EMBL/GenBank/DDBJ databases">
        <authorList>
            <person name="Varghese N."/>
            <person name="Submissions S."/>
        </authorList>
    </citation>
    <scope>NUCLEOTIDE SEQUENCE [LARGE SCALE GENOMIC DNA]</scope>
    <source>
        <strain evidence="3">ATCC 51758</strain>
    </source>
</reference>
<feature type="domain" description="CheW-like" evidence="1">
    <location>
        <begin position="26"/>
        <end position="165"/>
    </location>
</feature>
<protein>
    <submittedName>
        <fullName evidence="2">Twitching motility protein PilI</fullName>
    </submittedName>
</protein>
<dbReference type="Pfam" id="PF01584">
    <property type="entry name" value="CheW"/>
    <property type="match status" value="1"/>
</dbReference>
<dbReference type="InterPro" id="IPR036061">
    <property type="entry name" value="CheW-like_dom_sf"/>
</dbReference>
<dbReference type="OrthoDB" id="5298045at2"/>
<dbReference type="AlphaFoldDB" id="A0A1N6Z927"/>
<gene>
    <name evidence="2" type="ORF">SAMN05421829_111152</name>
</gene>
<dbReference type="SMART" id="SM00260">
    <property type="entry name" value="CheW"/>
    <property type="match status" value="1"/>
</dbReference>
<evidence type="ECO:0000259" key="1">
    <source>
        <dbReference type="PROSITE" id="PS50851"/>
    </source>
</evidence>
<proteinExistence type="predicted"/>
<dbReference type="STRING" id="34027.SAMN05421829_111152"/>
<dbReference type="PROSITE" id="PS50851">
    <property type="entry name" value="CHEW"/>
    <property type="match status" value="1"/>
</dbReference>